<evidence type="ECO:0000313" key="1">
    <source>
        <dbReference type="EMBL" id="CAK5042138.1"/>
    </source>
</evidence>
<evidence type="ECO:0000313" key="2">
    <source>
        <dbReference type="Proteomes" id="UP001497535"/>
    </source>
</evidence>
<proteinExistence type="predicted"/>
<sequence length="105" mass="12299">MYTEQKNPPYIMQLDCKLQQLARFGFYFTESNGRTCNKKAVHKAQQAMERGEVDIGKGPVRLSWGRFQFKVYWWLVDYILCTPCLGSYLKPYLPLVGYILMFTVA</sequence>
<protein>
    <submittedName>
        <fullName evidence="1">Uncharacterized protein</fullName>
    </submittedName>
</protein>
<organism evidence="1 2">
    <name type="scientific">Meloidogyne enterolobii</name>
    <name type="common">Root-knot nematode worm</name>
    <name type="synonym">Meloidogyne mayaguensis</name>
    <dbReference type="NCBI Taxonomy" id="390850"/>
    <lineage>
        <taxon>Eukaryota</taxon>
        <taxon>Metazoa</taxon>
        <taxon>Ecdysozoa</taxon>
        <taxon>Nematoda</taxon>
        <taxon>Chromadorea</taxon>
        <taxon>Rhabditida</taxon>
        <taxon>Tylenchina</taxon>
        <taxon>Tylenchomorpha</taxon>
        <taxon>Tylenchoidea</taxon>
        <taxon>Meloidogynidae</taxon>
        <taxon>Meloidogyninae</taxon>
        <taxon>Meloidogyne</taxon>
    </lineage>
</organism>
<dbReference type="EMBL" id="CAVMJV010000010">
    <property type="protein sequence ID" value="CAK5042138.1"/>
    <property type="molecule type" value="Genomic_DNA"/>
</dbReference>
<dbReference type="Proteomes" id="UP001497535">
    <property type="component" value="Unassembled WGS sequence"/>
</dbReference>
<accession>A0ACB0YDF6</accession>
<keyword evidence="2" id="KW-1185">Reference proteome</keyword>
<comment type="caution">
    <text evidence="1">The sequence shown here is derived from an EMBL/GenBank/DDBJ whole genome shotgun (WGS) entry which is preliminary data.</text>
</comment>
<gene>
    <name evidence="1" type="ORF">MENTE1834_LOCUS10744</name>
</gene>
<name>A0ACB0YDF6_MELEN</name>
<reference evidence="1" key="1">
    <citation type="submission" date="2023-11" db="EMBL/GenBank/DDBJ databases">
        <authorList>
            <person name="Poullet M."/>
        </authorList>
    </citation>
    <scope>NUCLEOTIDE SEQUENCE</scope>
    <source>
        <strain evidence="1">E1834</strain>
    </source>
</reference>